<accession>A0A927M731</accession>
<proteinExistence type="predicted"/>
<reference evidence="2" key="1">
    <citation type="submission" date="2020-10" db="EMBL/GenBank/DDBJ databases">
        <title>Sequencing the genomes of 1000 actinobacteria strains.</title>
        <authorList>
            <person name="Klenk H.-P."/>
        </authorList>
    </citation>
    <scope>NUCLEOTIDE SEQUENCE</scope>
    <source>
        <strain evidence="2">DSM 46832</strain>
    </source>
</reference>
<organism evidence="2 3">
    <name type="scientific">Plantactinospora soyae</name>
    <dbReference type="NCBI Taxonomy" id="1544732"/>
    <lineage>
        <taxon>Bacteria</taxon>
        <taxon>Bacillati</taxon>
        <taxon>Actinomycetota</taxon>
        <taxon>Actinomycetes</taxon>
        <taxon>Micromonosporales</taxon>
        <taxon>Micromonosporaceae</taxon>
        <taxon>Plantactinospora</taxon>
    </lineage>
</organism>
<feature type="transmembrane region" description="Helical" evidence="1">
    <location>
        <begin position="71"/>
        <end position="95"/>
    </location>
</feature>
<protein>
    <submittedName>
        <fullName evidence="2">Uncharacterized protein</fullName>
    </submittedName>
</protein>
<dbReference type="AlphaFoldDB" id="A0A927M731"/>
<keyword evidence="3" id="KW-1185">Reference proteome</keyword>
<gene>
    <name evidence="2" type="ORF">H4W31_003554</name>
</gene>
<dbReference type="EMBL" id="JADBEB010000001">
    <property type="protein sequence ID" value="MBE1487916.1"/>
    <property type="molecule type" value="Genomic_DNA"/>
</dbReference>
<keyword evidence="1" id="KW-0472">Membrane</keyword>
<sequence length="135" mass="14982">MEQQPELSVDVPRAWDRPVVSVPILTFLSLVGGQLPSFSPQANLYTIGTGGALVWLGLSNRMPRRPVPQRLGSGAVWWVLPVMIFGVFEAGTFMLGSRDDFPTFSKITDPLLDDSLIRSAAYFAWLSAFWGLVRR</sequence>
<dbReference type="Proteomes" id="UP000649753">
    <property type="component" value="Unassembled WGS sequence"/>
</dbReference>
<keyword evidence="1" id="KW-1133">Transmembrane helix</keyword>
<evidence type="ECO:0000256" key="1">
    <source>
        <dbReference type="SAM" id="Phobius"/>
    </source>
</evidence>
<keyword evidence="1" id="KW-0812">Transmembrane</keyword>
<name>A0A927M731_9ACTN</name>
<evidence type="ECO:0000313" key="2">
    <source>
        <dbReference type="EMBL" id="MBE1487916.1"/>
    </source>
</evidence>
<dbReference type="RefSeq" id="WP_192767683.1">
    <property type="nucleotide sequence ID" value="NZ_JADBEB010000001.1"/>
</dbReference>
<feature type="transmembrane region" description="Helical" evidence="1">
    <location>
        <begin position="115"/>
        <end position="133"/>
    </location>
</feature>
<comment type="caution">
    <text evidence="2">The sequence shown here is derived from an EMBL/GenBank/DDBJ whole genome shotgun (WGS) entry which is preliminary data.</text>
</comment>
<evidence type="ECO:0000313" key="3">
    <source>
        <dbReference type="Proteomes" id="UP000649753"/>
    </source>
</evidence>